<comment type="caution">
    <text evidence="2">The sequence shown here is derived from an EMBL/GenBank/DDBJ whole genome shotgun (WGS) entry which is preliminary data.</text>
</comment>
<dbReference type="PANTHER" id="PTHR35519:SF2">
    <property type="entry name" value="PH DOMAIN PROTEIN"/>
    <property type="match status" value="1"/>
</dbReference>
<evidence type="ECO:0000313" key="3">
    <source>
        <dbReference type="Proteomes" id="UP001378960"/>
    </source>
</evidence>
<reference evidence="2 3" key="1">
    <citation type="journal article" date="2023" name="Elife">
        <title>Identification of key yeast species and microbe-microbe interactions impacting larval growth of Drosophila in the wild.</title>
        <authorList>
            <person name="Mure A."/>
            <person name="Sugiura Y."/>
            <person name="Maeda R."/>
            <person name="Honda K."/>
            <person name="Sakurai N."/>
            <person name="Takahashi Y."/>
            <person name="Watada M."/>
            <person name="Katoh T."/>
            <person name="Gotoh A."/>
            <person name="Gotoh Y."/>
            <person name="Taniguchi I."/>
            <person name="Nakamura K."/>
            <person name="Hayashi T."/>
            <person name="Katayama T."/>
            <person name="Uemura T."/>
            <person name="Hattori Y."/>
        </authorList>
    </citation>
    <scope>NUCLEOTIDE SEQUENCE [LARGE SCALE GENOMIC DNA]</scope>
    <source>
        <strain evidence="2 3">PK-24</strain>
    </source>
</reference>
<organism evidence="2 3">
    <name type="scientific">Pichia kluyveri</name>
    <name type="common">Yeast</name>
    <dbReference type="NCBI Taxonomy" id="36015"/>
    <lineage>
        <taxon>Eukaryota</taxon>
        <taxon>Fungi</taxon>
        <taxon>Dikarya</taxon>
        <taxon>Ascomycota</taxon>
        <taxon>Saccharomycotina</taxon>
        <taxon>Pichiomycetes</taxon>
        <taxon>Pichiales</taxon>
        <taxon>Pichiaceae</taxon>
        <taxon>Pichia</taxon>
    </lineage>
</organism>
<dbReference type="Pfam" id="PF13430">
    <property type="entry name" value="DUF4112"/>
    <property type="match status" value="1"/>
</dbReference>
<evidence type="ECO:0000313" key="2">
    <source>
        <dbReference type="EMBL" id="GMM43476.1"/>
    </source>
</evidence>
<name>A0AAV5QX11_PICKL</name>
<dbReference type="Proteomes" id="UP001378960">
    <property type="component" value="Unassembled WGS sequence"/>
</dbReference>
<evidence type="ECO:0008006" key="4">
    <source>
        <dbReference type="Google" id="ProtNLM"/>
    </source>
</evidence>
<dbReference type="InterPro" id="IPR025187">
    <property type="entry name" value="DUF4112"/>
</dbReference>
<accession>A0AAV5QX11</accession>
<feature type="transmembrane region" description="Helical" evidence="1">
    <location>
        <begin position="138"/>
        <end position="161"/>
    </location>
</feature>
<proteinExistence type="predicted"/>
<dbReference type="EMBL" id="BTGB01000001">
    <property type="protein sequence ID" value="GMM43476.1"/>
    <property type="molecule type" value="Genomic_DNA"/>
</dbReference>
<keyword evidence="1" id="KW-0812">Transmembrane</keyword>
<protein>
    <recommendedName>
        <fullName evidence="4">RDD domain-containing protein</fullName>
    </recommendedName>
</protein>
<dbReference type="PANTHER" id="PTHR35519">
    <property type="entry name" value="MEMBRANE PROTEINS"/>
    <property type="match status" value="1"/>
</dbReference>
<feature type="transmembrane region" description="Helical" evidence="1">
    <location>
        <begin position="182"/>
        <end position="209"/>
    </location>
</feature>
<gene>
    <name evidence="2" type="ORF">DAPK24_000510</name>
</gene>
<sequence>MAFIIDQALKIIFLKIFGTTRPKFLKFTTSDEEGYYDPYFETSIDSKGNKILKNRQIPNNFPHELENDVIYIKKTCYLMDESLFGLKMSNFVNKLFGSKKAKKVKEDSDIDIDIPTTPRKLGFGFGPLIQIFPFFGNYIVFAINCWLLICMIEIGIGYKIKFEDKRLKLKHYKTKKFLHLKLIGKMIFNIMIDFGIGFIPLVGGFISIIHRSSSRNLAIFWKSMEDSYSISN</sequence>
<keyword evidence="3" id="KW-1185">Reference proteome</keyword>
<keyword evidence="1" id="KW-0472">Membrane</keyword>
<dbReference type="AlphaFoldDB" id="A0AAV5QX11"/>
<keyword evidence="1" id="KW-1133">Transmembrane helix</keyword>
<evidence type="ECO:0000256" key="1">
    <source>
        <dbReference type="SAM" id="Phobius"/>
    </source>
</evidence>